<gene>
    <name evidence="2" type="ORF">LX83_007363</name>
</gene>
<dbReference type="GO" id="GO:0043041">
    <property type="term" value="P:amino acid activation for nonribosomal peptide biosynthetic process"/>
    <property type="evidence" value="ECO:0007669"/>
    <property type="project" value="TreeGrafter"/>
</dbReference>
<feature type="domain" description="Condensation" evidence="1">
    <location>
        <begin position="9"/>
        <end position="444"/>
    </location>
</feature>
<dbReference type="CDD" id="cd19543">
    <property type="entry name" value="DCL_NRPS"/>
    <property type="match status" value="1"/>
</dbReference>
<dbReference type="Gene3D" id="3.30.559.10">
    <property type="entry name" value="Chloramphenicol acetyltransferase-like domain"/>
    <property type="match status" value="1"/>
</dbReference>
<dbReference type="PANTHER" id="PTHR45527">
    <property type="entry name" value="NONRIBOSOMAL PEPTIDE SYNTHETASE"/>
    <property type="match status" value="1"/>
</dbReference>
<proteinExistence type="predicted"/>
<dbReference type="RefSeq" id="WP_253780868.1">
    <property type="nucleotide sequence ID" value="NZ_JAMTCK010000036.1"/>
</dbReference>
<evidence type="ECO:0000313" key="2">
    <source>
        <dbReference type="EMBL" id="MCP2170472.1"/>
    </source>
</evidence>
<feature type="non-terminal residue" evidence="2">
    <location>
        <position position="462"/>
    </location>
</feature>
<dbReference type="EMBL" id="JAMTCK010000036">
    <property type="protein sequence ID" value="MCP2170472.1"/>
    <property type="molecule type" value="Genomic_DNA"/>
</dbReference>
<dbReference type="GO" id="GO:0003824">
    <property type="term" value="F:catalytic activity"/>
    <property type="evidence" value="ECO:0007669"/>
    <property type="project" value="InterPro"/>
</dbReference>
<protein>
    <submittedName>
        <fullName evidence="2">Condensation domain-containing protein</fullName>
    </submittedName>
</protein>
<dbReference type="SUPFAM" id="SSF52777">
    <property type="entry name" value="CoA-dependent acyltransferases"/>
    <property type="match status" value="2"/>
</dbReference>
<dbReference type="InterPro" id="IPR023213">
    <property type="entry name" value="CAT-like_dom_sf"/>
</dbReference>
<dbReference type="AlphaFoldDB" id="A0AAE3GN00"/>
<reference evidence="2" key="1">
    <citation type="submission" date="2022-06" db="EMBL/GenBank/DDBJ databases">
        <title>Genomic Encyclopedia of Archaeal and Bacterial Type Strains, Phase II (KMG-II): from individual species to whole genera.</title>
        <authorList>
            <person name="Goeker M."/>
        </authorList>
    </citation>
    <scope>NUCLEOTIDE SEQUENCE</scope>
    <source>
        <strain evidence="2">DSM 43935</strain>
    </source>
</reference>
<dbReference type="GO" id="GO:0005829">
    <property type="term" value="C:cytosol"/>
    <property type="evidence" value="ECO:0007669"/>
    <property type="project" value="TreeGrafter"/>
</dbReference>
<dbReference type="GO" id="GO:0008610">
    <property type="term" value="P:lipid biosynthetic process"/>
    <property type="evidence" value="ECO:0007669"/>
    <property type="project" value="UniProtKB-ARBA"/>
</dbReference>
<organism evidence="2 3">
    <name type="scientific">Goodfellowiella coeruleoviolacea</name>
    <dbReference type="NCBI Taxonomy" id="334858"/>
    <lineage>
        <taxon>Bacteria</taxon>
        <taxon>Bacillati</taxon>
        <taxon>Actinomycetota</taxon>
        <taxon>Actinomycetes</taxon>
        <taxon>Pseudonocardiales</taxon>
        <taxon>Pseudonocardiaceae</taxon>
        <taxon>Goodfellowiella</taxon>
    </lineage>
</organism>
<sequence length="462" mass="50427">MSRSQRTIEDILPLSPLQEGLVFHSVQAGDGPDIYQVQLVFDLAGPLDAAALRTAMGALLTRHANLRVGFRQRRSGEWVQVVVRDVAPAWREHDLTGLPDPAAEADRLRAADRAERFDLTRPPLVRCTVLRLAAERHRVLTTLHHALFDGWSLPILLRELLALYRSGGDQTVLPPVRPYRDYLDWLATRDRDAAVAAWRDALADLPGATRVSPAASTPQLPASLHFALSTEESTALAELARAHGLTLNTVVQGAWAMVLRSLTGTDDVVFGVTVSGRPAELPGVENMLGLFINTLPLRAGMRPGEPVLAMLARLQDEQARLLPHQHLGLAEIQRAAGVTDLFDTKMVFENYPVNTDELNDSVRTGGLRVLSSDSGDATHYALALLAMPGSALSFRLDRQPEVFDEAFAESVRDRLLRVLRAVLADPEVPVGAVELLSDVERSWLVDSWNATARPVVGGSVVG</sequence>
<comment type="caution">
    <text evidence="2">The sequence shown here is derived from an EMBL/GenBank/DDBJ whole genome shotgun (WGS) entry which is preliminary data.</text>
</comment>
<evidence type="ECO:0000313" key="3">
    <source>
        <dbReference type="Proteomes" id="UP001206128"/>
    </source>
</evidence>
<name>A0AAE3GN00_9PSEU</name>
<dbReference type="GO" id="GO:0044550">
    <property type="term" value="P:secondary metabolite biosynthetic process"/>
    <property type="evidence" value="ECO:0007669"/>
    <property type="project" value="TreeGrafter"/>
</dbReference>
<dbReference type="Pfam" id="PF00668">
    <property type="entry name" value="Condensation"/>
    <property type="match status" value="1"/>
</dbReference>
<accession>A0AAE3GN00</accession>
<dbReference type="InterPro" id="IPR001242">
    <property type="entry name" value="Condensation_dom"/>
</dbReference>
<keyword evidence="3" id="KW-1185">Reference proteome</keyword>
<dbReference type="GO" id="GO:0031177">
    <property type="term" value="F:phosphopantetheine binding"/>
    <property type="evidence" value="ECO:0007669"/>
    <property type="project" value="TreeGrafter"/>
</dbReference>
<dbReference type="PANTHER" id="PTHR45527:SF1">
    <property type="entry name" value="FATTY ACID SYNTHASE"/>
    <property type="match status" value="1"/>
</dbReference>
<dbReference type="Gene3D" id="3.30.559.30">
    <property type="entry name" value="Nonribosomal peptide synthetase, condensation domain"/>
    <property type="match status" value="1"/>
</dbReference>
<evidence type="ECO:0000259" key="1">
    <source>
        <dbReference type="Pfam" id="PF00668"/>
    </source>
</evidence>
<dbReference type="Proteomes" id="UP001206128">
    <property type="component" value="Unassembled WGS sequence"/>
</dbReference>